<keyword evidence="2" id="KW-1185">Reference proteome</keyword>
<dbReference type="Proteomes" id="UP000311382">
    <property type="component" value="Unassembled WGS sequence"/>
</dbReference>
<comment type="caution">
    <text evidence="1">The sequence shown here is derived from an EMBL/GenBank/DDBJ whole genome shotgun (WGS) entry which is preliminary data.</text>
</comment>
<proteinExistence type="predicted"/>
<evidence type="ECO:0000313" key="1">
    <source>
        <dbReference type="EMBL" id="TNY17913.1"/>
    </source>
</evidence>
<protein>
    <submittedName>
        <fullName evidence="1">Uncharacterized protein</fullName>
    </submittedName>
</protein>
<name>A0A5C5FM61_9BASI</name>
<evidence type="ECO:0000313" key="2">
    <source>
        <dbReference type="Proteomes" id="UP000311382"/>
    </source>
</evidence>
<dbReference type="EMBL" id="SOZI01000168">
    <property type="protein sequence ID" value="TNY17913.1"/>
    <property type="molecule type" value="Genomic_DNA"/>
</dbReference>
<reference evidence="1 2" key="1">
    <citation type="submission" date="2019-03" db="EMBL/GenBank/DDBJ databases">
        <title>Rhodosporidium diobovatum UCD-FST 08-225 genome sequencing, assembly, and annotation.</title>
        <authorList>
            <person name="Fakankun I.U."/>
            <person name="Fristensky B."/>
            <person name="Levin D.B."/>
        </authorList>
    </citation>
    <scope>NUCLEOTIDE SEQUENCE [LARGE SCALE GENOMIC DNA]</scope>
    <source>
        <strain evidence="1 2">UCD-FST 08-225</strain>
    </source>
</reference>
<gene>
    <name evidence="1" type="ORF">DMC30DRAFT_449327</name>
</gene>
<sequence length="445" mass="49834">MMQGVGSTALLAPPADPNDPLFLQLQAAYTWLKKPNGSLSVRLLHDGSERSRHARAVHNYNQGIENAIVRFRETWGGFQHFELEEGLDLLLGDYCMSRSNPGHTENVSFQAMCERLSPGGHQQLVRRPAFTVIRGFFHAFIALYSIPLAHTEPYEGPRRDLELARVSLAELESLSHEPVGVLKEHRQEVVELEEICTEHLNALNGDRTADLALLKETRSAFEQPHLPPGHPHFGKPIGQLHLEGLPLDQQDEAVNQARQMLFEACKEHATSHTLPRAGPLIQELLGVLQDPKLFAPLQRRKQCIQDLSEVTALYSGNVEAEHAVVYLEAVRAVLEGAASAVRFAEMPEERQLRRVKHCEDILKRVRAYQAGYTQLPDANVVAGYFAQALPEFRPAGHWGHVVPTLPANDLFQRQFSLARLGTLQRRSSNGGRVSVCFPRARGSRW</sequence>
<organism evidence="1 2">
    <name type="scientific">Rhodotorula diobovata</name>
    <dbReference type="NCBI Taxonomy" id="5288"/>
    <lineage>
        <taxon>Eukaryota</taxon>
        <taxon>Fungi</taxon>
        <taxon>Dikarya</taxon>
        <taxon>Basidiomycota</taxon>
        <taxon>Pucciniomycotina</taxon>
        <taxon>Microbotryomycetes</taxon>
        <taxon>Sporidiobolales</taxon>
        <taxon>Sporidiobolaceae</taxon>
        <taxon>Rhodotorula</taxon>
    </lineage>
</organism>
<accession>A0A5C5FM61</accession>
<dbReference type="AlphaFoldDB" id="A0A5C5FM61"/>